<evidence type="ECO:0000256" key="1">
    <source>
        <dbReference type="SAM" id="MobiDB-lite"/>
    </source>
</evidence>
<evidence type="ECO:0000313" key="3">
    <source>
        <dbReference type="EMBL" id="CAE7424699.1"/>
    </source>
</evidence>
<feature type="compositionally biased region" description="Basic and acidic residues" evidence="1">
    <location>
        <begin position="436"/>
        <end position="451"/>
    </location>
</feature>
<feature type="region of interest" description="Disordered" evidence="1">
    <location>
        <begin position="425"/>
        <end position="451"/>
    </location>
</feature>
<feature type="region of interest" description="Disordered" evidence="1">
    <location>
        <begin position="220"/>
        <end position="257"/>
    </location>
</feature>
<keyword evidence="2" id="KW-0812">Transmembrane</keyword>
<organism evidence="3 4">
    <name type="scientific">Symbiodinium pilosum</name>
    <name type="common">Dinoflagellate</name>
    <dbReference type="NCBI Taxonomy" id="2952"/>
    <lineage>
        <taxon>Eukaryota</taxon>
        <taxon>Sar</taxon>
        <taxon>Alveolata</taxon>
        <taxon>Dinophyceae</taxon>
        <taxon>Suessiales</taxon>
        <taxon>Symbiodiniaceae</taxon>
        <taxon>Symbiodinium</taxon>
    </lineage>
</organism>
<keyword evidence="2" id="KW-0472">Membrane</keyword>
<evidence type="ECO:0000256" key="2">
    <source>
        <dbReference type="SAM" id="Phobius"/>
    </source>
</evidence>
<proteinExistence type="predicted"/>
<accession>A0A812R867</accession>
<keyword evidence="2" id="KW-1133">Transmembrane helix</keyword>
<feature type="transmembrane region" description="Helical" evidence="2">
    <location>
        <begin position="484"/>
        <end position="505"/>
    </location>
</feature>
<dbReference type="EMBL" id="CAJNIZ010019336">
    <property type="protein sequence ID" value="CAE7424699.1"/>
    <property type="molecule type" value="Genomic_DNA"/>
</dbReference>
<reference evidence="3" key="1">
    <citation type="submission" date="2021-02" db="EMBL/GenBank/DDBJ databases">
        <authorList>
            <person name="Dougan E. K."/>
            <person name="Rhodes N."/>
            <person name="Thang M."/>
            <person name="Chan C."/>
        </authorList>
    </citation>
    <scope>NUCLEOTIDE SEQUENCE</scope>
</reference>
<name>A0A812R867_SYMPI</name>
<dbReference type="AlphaFoldDB" id="A0A812R867"/>
<comment type="caution">
    <text evidence="3">The sequence shown here is derived from an EMBL/GenBank/DDBJ whole genome shotgun (WGS) entry which is preliminary data.</text>
</comment>
<gene>
    <name evidence="3" type="primary">osm1</name>
    <name evidence="3" type="ORF">SPIL2461_LOCUS10420</name>
</gene>
<protein>
    <submittedName>
        <fullName evidence="3">Osm1 protein</fullName>
    </submittedName>
</protein>
<evidence type="ECO:0000313" key="4">
    <source>
        <dbReference type="Proteomes" id="UP000649617"/>
    </source>
</evidence>
<dbReference type="OrthoDB" id="409613at2759"/>
<sequence length="571" mass="62739">MSSGTIAAVADHVSSLWVRSKGTLKAPDVDSHHVLGPQEELRFYHRSHFEPWALSPLLLDNEVAVTSSRVVVTESYTTRVDFKRLGFPTDACDSWKQESFDLEVVRGYEAQRVVPKLWQLLLPLMALAWCALVLSEKHPNVLDIIHDIIIMLPIEHALWLAGGTCRGLPVCRHSVAEPLRAAAGAIRKYSQLGQGGPPALLEIGRSGYRSKRYRRANVIQPDPAAPVSATTSFKATSRSDESDGSDGSGEPAVPADECTDFIPWSDMDANDCQKYAEPGWLLSCHDLPTVHERISDLDERLDAKLNLSPRDTCCACGGSNATGRALAISKLASAVYDVLESIDNSQEVESQIPAPTIASLKAVLDGPDGKQLLESRLLPLTNEELAAAGGLAGDSSAHLYFKKPQELLPAIELLAALFPSPHSAEEARATMDTNPEEQRQLQDVEKRSSSDQLSRLRDMGLGHIGPAMNAAMHFLSHSMKALSCFWRIYFLVLSAISGLAVAWWVNLLCRPVTYVVLRSHEKFFGQRQQMEQVDILMQNRFNSQRLIGFFLPTDRVSEFAAALGDTSPPQV</sequence>
<dbReference type="Proteomes" id="UP000649617">
    <property type="component" value="Unassembled WGS sequence"/>
</dbReference>
<keyword evidence="4" id="KW-1185">Reference proteome</keyword>